<reference evidence="1" key="1">
    <citation type="submission" date="2023-02" db="EMBL/GenBank/DDBJ databases">
        <title>Polaribacter ponticola sp. nov., isolated from seawater.</title>
        <authorList>
            <person name="Baek J.H."/>
            <person name="Kim J.M."/>
            <person name="Choi D.G."/>
            <person name="Jeon C.O."/>
        </authorList>
    </citation>
    <scope>NUCLEOTIDE SEQUENCE</scope>
    <source>
        <strain evidence="1">MSW5</strain>
    </source>
</reference>
<comment type="caution">
    <text evidence="1">The sequence shown here is derived from an EMBL/GenBank/DDBJ whole genome shotgun (WGS) entry which is preliminary data.</text>
</comment>
<gene>
    <name evidence="1" type="ORF">N5A56_000110</name>
</gene>
<sequence>MIKIENLGTEFDEVTAGFHHEEIYVGLVDEMLNITEPIEIKKLKPDSVIDDLIVIKNNHTFIDGVNFTKVKAIQESVSLETTQIGTATKSPLQENKLTVQLLGSKADLLGFKRWLKGKDLIVLAPEFGSNFKRQFGSKKQPCKLIEASSKIEPTKDGENVTTLVFGDSQKYDAPYYLGDLSGVVEYFKTDYETITSDRDDVSCDID</sequence>
<evidence type="ECO:0000313" key="2">
    <source>
        <dbReference type="Proteomes" id="UP001151478"/>
    </source>
</evidence>
<organism evidence="1 2">
    <name type="scientific">Polaribacter ponticola</name>
    <dbReference type="NCBI Taxonomy" id="2978475"/>
    <lineage>
        <taxon>Bacteria</taxon>
        <taxon>Pseudomonadati</taxon>
        <taxon>Bacteroidota</taxon>
        <taxon>Flavobacteriia</taxon>
        <taxon>Flavobacteriales</taxon>
        <taxon>Flavobacteriaceae</taxon>
    </lineage>
</organism>
<accession>A0ABT5S5P8</accession>
<dbReference type="Proteomes" id="UP001151478">
    <property type="component" value="Unassembled WGS sequence"/>
</dbReference>
<proteinExistence type="predicted"/>
<keyword evidence="2" id="KW-1185">Reference proteome</keyword>
<evidence type="ECO:0000313" key="1">
    <source>
        <dbReference type="EMBL" id="MDD7912930.1"/>
    </source>
</evidence>
<dbReference type="EMBL" id="JAOSLC020000001">
    <property type="protein sequence ID" value="MDD7912930.1"/>
    <property type="molecule type" value="Genomic_DNA"/>
</dbReference>
<protein>
    <submittedName>
        <fullName evidence="1">Uncharacterized protein</fullName>
    </submittedName>
</protein>
<dbReference type="RefSeq" id="WP_265726969.1">
    <property type="nucleotide sequence ID" value="NZ_JAOSLC020000001.1"/>
</dbReference>
<name>A0ABT5S5P8_9FLAO</name>